<name>A0A9N9W9Y1_9HYPO</name>
<gene>
    <name evidence="3" type="ORF">CSOL1703_00010638</name>
</gene>
<feature type="domain" description="F-box" evidence="2">
    <location>
        <begin position="12"/>
        <end position="60"/>
    </location>
</feature>
<keyword evidence="4" id="KW-1185">Reference proteome</keyword>
<accession>A0A9N9W9Y1</accession>
<proteinExistence type="predicted"/>
<dbReference type="Proteomes" id="UP000775872">
    <property type="component" value="Unassembled WGS sequence"/>
</dbReference>
<feature type="compositionally biased region" description="Basic and acidic residues" evidence="1">
    <location>
        <begin position="86"/>
        <end position="97"/>
    </location>
</feature>
<sequence>MATCDTVETPGWARFALLPGELKNNILTQLDAIGLVSLSQTNHYFHTLIKPRKRELGERLLAIEDRRQHQAHALRYQQQRHRKRSSREPQSKSWEIHEWALTGDGNDTVTSRRRGGHRGVTGDGAGVNGHGNACATSDSRIVSFRSSLDRFYPGLERVFEPKRPMTPHAKDCADCRERSAYVWDWMMYMARCPRCEQWQELREFRDAPATIMALPPDSTCNSCFAVEFGCEALGEDMLPRVKGLIGETLATLERRLTLGGVVSGTLWNLIETNQPLVSVIQNVVRMSQGGPLTRENVYWLSQYHGQYLKLRAEVFKTSADGLVDGFLALEQRLGFVSWSRCFDQLKAEWLWLGACEEEADREPALLAEWALARDGASLE</sequence>
<dbReference type="SUPFAM" id="SSF81383">
    <property type="entry name" value="F-box domain"/>
    <property type="match status" value="1"/>
</dbReference>
<feature type="region of interest" description="Disordered" evidence="1">
    <location>
        <begin position="75"/>
        <end position="97"/>
    </location>
</feature>
<dbReference type="AlphaFoldDB" id="A0A9N9W9Y1"/>
<evidence type="ECO:0000259" key="2">
    <source>
        <dbReference type="PROSITE" id="PS50181"/>
    </source>
</evidence>
<organism evidence="3 4">
    <name type="scientific">Clonostachys solani</name>
    <dbReference type="NCBI Taxonomy" id="160281"/>
    <lineage>
        <taxon>Eukaryota</taxon>
        <taxon>Fungi</taxon>
        <taxon>Dikarya</taxon>
        <taxon>Ascomycota</taxon>
        <taxon>Pezizomycotina</taxon>
        <taxon>Sordariomycetes</taxon>
        <taxon>Hypocreomycetidae</taxon>
        <taxon>Hypocreales</taxon>
        <taxon>Bionectriaceae</taxon>
        <taxon>Clonostachys</taxon>
    </lineage>
</organism>
<comment type="caution">
    <text evidence="3">The sequence shown here is derived from an EMBL/GenBank/DDBJ whole genome shotgun (WGS) entry which is preliminary data.</text>
</comment>
<reference evidence="4" key="1">
    <citation type="submission" date="2019-06" db="EMBL/GenBank/DDBJ databases">
        <authorList>
            <person name="Broberg M."/>
        </authorList>
    </citation>
    <scope>NUCLEOTIDE SEQUENCE [LARGE SCALE GENOMIC DNA]</scope>
</reference>
<evidence type="ECO:0000313" key="4">
    <source>
        <dbReference type="Proteomes" id="UP000775872"/>
    </source>
</evidence>
<evidence type="ECO:0000313" key="3">
    <source>
        <dbReference type="EMBL" id="CAH0044898.1"/>
    </source>
</evidence>
<dbReference type="InterPro" id="IPR001810">
    <property type="entry name" value="F-box_dom"/>
</dbReference>
<dbReference type="EMBL" id="CABFOC020000007">
    <property type="protein sequence ID" value="CAH0044898.1"/>
    <property type="molecule type" value="Genomic_DNA"/>
</dbReference>
<dbReference type="PROSITE" id="PS50181">
    <property type="entry name" value="FBOX"/>
    <property type="match status" value="1"/>
</dbReference>
<dbReference type="InterPro" id="IPR036047">
    <property type="entry name" value="F-box-like_dom_sf"/>
</dbReference>
<protein>
    <recommendedName>
        <fullName evidence="2">F-box domain-containing protein</fullName>
    </recommendedName>
</protein>
<dbReference type="OrthoDB" id="5153616at2759"/>
<feature type="region of interest" description="Disordered" evidence="1">
    <location>
        <begin position="105"/>
        <end position="124"/>
    </location>
</feature>
<evidence type="ECO:0000256" key="1">
    <source>
        <dbReference type="SAM" id="MobiDB-lite"/>
    </source>
</evidence>
<reference evidence="3 4" key="2">
    <citation type="submission" date="2021-10" db="EMBL/GenBank/DDBJ databases">
        <authorList>
            <person name="Piombo E."/>
        </authorList>
    </citation>
    <scope>NUCLEOTIDE SEQUENCE [LARGE SCALE GENOMIC DNA]</scope>
</reference>